<dbReference type="GO" id="GO:0005730">
    <property type="term" value="C:nucleolus"/>
    <property type="evidence" value="ECO:0007669"/>
    <property type="project" value="TreeGrafter"/>
</dbReference>
<dbReference type="PROSITE" id="PS50303">
    <property type="entry name" value="PUM_HD"/>
    <property type="match status" value="1"/>
</dbReference>
<dbReference type="PROSITE" id="PS50302">
    <property type="entry name" value="PUM"/>
    <property type="match status" value="1"/>
</dbReference>
<dbReference type="InterPro" id="IPR011989">
    <property type="entry name" value="ARM-like"/>
</dbReference>
<name>A0A5E8BAS1_9ASCO</name>
<dbReference type="GeneID" id="43580024"/>
<dbReference type="GO" id="GO:0006417">
    <property type="term" value="P:regulation of translation"/>
    <property type="evidence" value="ECO:0007669"/>
    <property type="project" value="TreeGrafter"/>
</dbReference>
<keyword evidence="7" id="KW-1185">Reference proteome</keyword>
<keyword evidence="2" id="KW-0694">RNA-binding</keyword>
<dbReference type="InterPro" id="IPR012959">
    <property type="entry name" value="CPL_dom"/>
</dbReference>
<reference evidence="6 7" key="1">
    <citation type="submission" date="2019-09" db="EMBL/GenBank/DDBJ databases">
        <authorList>
            <person name="Brejova B."/>
        </authorList>
    </citation>
    <scope>NUCLEOTIDE SEQUENCE [LARGE SCALE GENOMIC DNA]</scope>
</reference>
<evidence type="ECO:0000256" key="4">
    <source>
        <dbReference type="SAM" id="MobiDB-lite"/>
    </source>
</evidence>
<evidence type="ECO:0000259" key="5">
    <source>
        <dbReference type="PROSITE" id="PS50303"/>
    </source>
</evidence>
<dbReference type="PANTHER" id="PTHR13389">
    <property type="entry name" value="PUMILIO HOMOLOG 3"/>
    <property type="match status" value="1"/>
</dbReference>
<dbReference type="SUPFAM" id="SSF48371">
    <property type="entry name" value="ARM repeat"/>
    <property type="match status" value="1"/>
</dbReference>
<evidence type="ECO:0000313" key="7">
    <source>
        <dbReference type="Proteomes" id="UP000398389"/>
    </source>
</evidence>
<dbReference type="PANTHER" id="PTHR13389:SF0">
    <property type="entry name" value="PUMILIO HOMOLOG 3"/>
    <property type="match status" value="1"/>
</dbReference>
<dbReference type="InterPro" id="IPR033133">
    <property type="entry name" value="PUM-HD"/>
</dbReference>
<feature type="compositionally biased region" description="Basic and acidic residues" evidence="4">
    <location>
        <begin position="108"/>
        <end position="123"/>
    </location>
</feature>
<protein>
    <recommendedName>
        <fullName evidence="5">PUM-HD domain-containing protein</fullName>
    </recommendedName>
</protein>
<evidence type="ECO:0000313" key="6">
    <source>
        <dbReference type="EMBL" id="VVT46413.1"/>
    </source>
</evidence>
<dbReference type="GO" id="GO:0003729">
    <property type="term" value="F:mRNA binding"/>
    <property type="evidence" value="ECO:0007669"/>
    <property type="project" value="UniProtKB-ARBA"/>
</dbReference>
<dbReference type="AlphaFoldDB" id="A0A5E8BAS1"/>
<dbReference type="Pfam" id="PF00806">
    <property type="entry name" value="PUF"/>
    <property type="match status" value="4"/>
</dbReference>
<gene>
    <name evidence="6" type="ORF">SAPINGB_P001201</name>
</gene>
<feature type="repeat" description="Pumilio" evidence="3">
    <location>
        <begin position="198"/>
        <end position="233"/>
    </location>
</feature>
<feature type="compositionally biased region" description="Acidic residues" evidence="4">
    <location>
        <begin position="39"/>
        <end position="64"/>
    </location>
</feature>
<dbReference type="Pfam" id="PF08144">
    <property type="entry name" value="CPL"/>
    <property type="match status" value="1"/>
</dbReference>
<evidence type="ECO:0000256" key="2">
    <source>
        <dbReference type="ARBA" id="ARBA00022884"/>
    </source>
</evidence>
<dbReference type="Proteomes" id="UP000398389">
    <property type="component" value="Unassembled WGS sequence"/>
</dbReference>
<dbReference type="SMART" id="SM00025">
    <property type="entry name" value="Pumilio"/>
    <property type="match status" value="5"/>
</dbReference>
<evidence type="ECO:0000256" key="3">
    <source>
        <dbReference type="PROSITE-ProRule" id="PRU00317"/>
    </source>
</evidence>
<feature type="compositionally biased region" description="Polar residues" evidence="4">
    <location>
        <begin position="15"/>
        <end position="28"/>
    </location>
</feature>
<dbReference type="InterPro" id="IPR040059">
    <property type="entry name" value="PUM3"/>
</dbReference>
<organism evidence="6 7">
    <name type="scientific">Magnusiomyces paraingens</name>
    <dbReference type="NCBI Taxonomy" id="2606893"/>
    <lineage>
        <taxon>Eukaryota</taxon>
        <taxon>Fungi</taxon>
        <taxon>Dikarya</taxon>
        <taxon>Ascomycota</taxon>
        <taxon>Saccharomycotina</taxon>
        <taxon>Dipodascomycetes</taxon>
        <taxon>Dipodascales</taxon>
        <taxon>Dipodascaceae</taxon>
        <taxon>Magnusiomyces</taxon>
    </lineage>
</organism>
<dbReference type="InterPro" id="IPR001313">
    <property type="entry name" value="Pumilio_RNA-bd_rpt"/>
</dbReference>
<feature type="region of interest" description="Disordered" evidence="4">
    <location>
        <begin position="1"/>
        <end position="127"/>
    </location>
</feature>
<dbReference type="Gene3D" id="1.25.10.10">
    <property type="entry name" value="Leucine-rich Repeat Variant"/>
    <property type="match status" value="1"/>
</dbReference>
<dbReference type="InterPro" id="IPR016024">
    <property type="entry name" value="ARM-type_fold"/>
</dbReference>
<dbReference type="OrthoDB" id="497380at2759"/>
<keyword evidence="1" id="KW-0677">Repeat</keyword>
<proteinExistence type="predicted"/>
<dbReference type="EMBL" id="CABVLU010000001">
    <property type="protein sequence ID" value="VVT46413.1"/>
    <property type="molecule type" value="Genomic_DNA"/>
</dbReference>
<feature type="compositionally biased region" description="Acidic residues" evidence="4">
    <location>
        <begin position="75"/>
        <end position="85"/>
    </location>
</feature>
<dbReference type="RefSeq" id="XP_031851815.1">
    <property type="nucleotide sequence ID" value="XM_031995924.1"/>
</dbReference>
<evidence type="ECO:0000256" key="1">
    <source>
        <dbReference type="ARBA" id="ARBA00022737"/>
    </source>
</evidence>
<accession>A0A5E8BAS1</accession>
<dbReference type="GO" id="GO:0010629">
    <property type="term" value="P:negative regulation of gene expression"/>
    <property type="evidence" value="ECO:0007669"/>
    <property type="project" value="UniProtKB-ARBA"/>
</dbReference>
<sequence length="662" mass="73737">MATKATIKRKAVEATNGNKRAKVSSNGGASKKQVKKQEIEEEEEEEPSDSEDELDNAASDDDDKNESGSSNWGSDSEDEEDEEESKEAKSEENEEGDDSRPEGLLSSKEAHAKQKKMREERKMARPNAEAIQHVKQLWERLRVRKGLTSAARQKLVKEAWKSSQGLVCDIALKHDTSRVVQTMVKYSDATIRKEITDELKPIFYELATSNYGKYLIIKLLHYGTPATRDEICEALFSKGVAHNLMRHRHGAYVLEDMFRYYASSKYKDEIVKEFFNTGRRGFNKENLSLAEVLEKHPEKRPDMMAHAYRRLQGAVEKGSIGFNVIHAVMLNYVKNMMTTTSEKENFIDLITEQIPEIVHTPEGSETASRVVALATAKERKLLIKSFRKFIFELASDDHGCFVLISLFACVDDTVLIRKALAEILTEHMPGLLTSKSGRKPFLYLLLGPSSRYFSPSQIAMFKTIDELKKTTSKKPDADRARENLESFSPGMLKTVEEYPRKIFQDTVGSQAAVEVLLYAAGGAEAKQAALQAVANTFKGDVNAKDEEGNSLMEQPFVSRALRTLVQGGHWNASKGAVDSEKTGEDVAAFKTMLAEAIVGDDGQYVVEWATGPGAFVLVSLLEHLEKSSAEYKALHKALKKASKKISTAAATNKGSKILAELI</sequence>
<feature type="domain" description="PUM-HD" evidence="5">
    <location>
        <begin position="133"/>
        <end position="510"/>
    </location>
</feature>